<dbReference type="Pfam" id="PF10882">
    <property type="entry name" value="bPH_5"/>
    <property type="match status" value="1"/>
</dbReference>
<keyword evidence="1" id="KW-0472">Membrane</keyword>
<keyword evidence="1" id="KW-0812">Transmembrane</keyword>
<proteinExistence type="predicted"/>
<dbReference type="eggNOG" id="ENOG5033231">
    <property type="taxonomic scope" value="Bacteria"/>
</dbReference>
<gene>
    <name evidence="3" type="ORF">BZARG_1053</name>
</gene>
<evidence type="ECO:0000256" key="1">
    <source>
        <dbReference type="SAM" id="Phobius"/>
    </source>
</evidence>
<reference evidence="3 4" key="1">
    <citation type="journal article" date="2008" name="Int. J. Syst. Evol. Microbiol.">
        <title>Bizionia argentinensis sp. nov., isolated from surface marine water in Antarctica.</title>
        <authorList>
            <person name="Bercovich A."/>
            <person name="Vazquez S.C."/>
            <person name="Yankilevich P."/>
            <person name="Coria S.H."/>
            <person name="Foti M."/>
            <person name="Hernandez E."/>
            <person name="Vidal A."/>
            <person name="Ruberto L."/>
            <person name="Melo C."/>
            <person name="Marenssi S."/>
            <person name="Criscuolo M."/>
            <person name="Memoli M."/>
            <person name="Arguelles M."/>
            <person name="Mac Cormack W.P."/>
        </authorList>
    </citation>
    <scope>NUCLEOTIDE SEQUENCE [LARGE SCALE GENOMIC DNA]</scope>
    <source>
        <strain evidence="3 4">JUB59</strain>
    </source>
</reference>
<comment type="caution">
    <text evidence="3">The sequence shown here is derived from an EMBL/GenBank/DDBJ whole genome shotgun (WGS) entry which is preliminary data.</text>
</comment>
<accession>G2EEF3</accession>
<feature type="transmembrane region" description="Helical" evidence="1">
    <location>
        <begin position="12"/>
        <end position="31"/>
    </location>
</feature>
<dbReference type="OrthoDB" id="1444896at2"/>
<name>G2EEF3_9FLAO</name>
<keyword evidence="1" id="KW-1133">Transmembrane helix</keyword>
<keyword evidence="4" id="KW-1185">Reference proteome</keyword>
<dbReference type="AlphaFoldDB" id="G2EEF3"/>
<evidence type="ECO:0000259" key="2">
    <source>
        <dbReference type="Pfam" id="PF10882"/>
    </source>
</evidence>
<organism evidence="3 4">
    <name type="scientific">Bizionia argentinensis JUB59</name>
    <dbReference type="NCBI Taxonomy" id="1046627"/>
    <lineage>
        <taxon>Bacteria</taxon>
        <taxon>Pseudomonadati</taxon>
        <taxon>Bacteroidota</taxon>
        <taxon>Flavobacteriia</taxon>
        <taxon>Flavobacteriales</taxon>
        <taxon>Flavobacteriaceae</taxon>
        <taxon>Bizionia</taxon>
    </lineage>
</organism>
<dbReference type="RefSeq" id="WP_008637855.1">
    <property type="nucleotide sequence ID" value="NZ_AFXZ01000034.1"/>
</dbReference>
<evidence type="ECO:0000313" key="4">
    <source>
        <dbReference type="Proteomes" id="UP000003730"/>
    </source>
</evidence>
<dbReference type="EMBL" id="AFXZ01000034">
    <property type="protein sequence ID" value="EGV43221.1"/>
    <property type="molecule type" value="Genomic_DNA"/>
</dbReference>
<feature type="domain" description="Bacterial Pleckstrin homology" evidence="2">
    <location>
        <begin position="64"/>
        <end position="155"/>
    </location>
</feature>
<dbReference type="Proteomes" id="UP000003730">
    <property type="component" value="Unassembled WGS sequence"/>
</dbReference>
<dbReference type="InterPro" id="IPR027783">
    <property type="entry name" value="Bacterial_PH-related"/>
</dbReference>
<sequence>MSIYLSKSSVFVKIATIGTIILLAIIALTLITTNKNYGVIGGIILGILISGTVFYFYANSLDKIILEKDVIILKKNIGQINIPNSHIVEVQKLGYSNLTMTYGSKGVFGFIGNTMDDSVSFVKDRRNMIRITTKNKKYILSSERLDELVNEIKTRYKNV</sequence>
<evidence type="ECO:0000313" key="3">
    <source>
        <dbReference type="EMBL" id="EGV43221.1"/>
    </source>
</evidence>
<protein>
    <recommendedName>
        <fullName evidence="2">Bacterial Pleckstrin homology domain-containing protein</fullName>
    </recommendedName>
</protein>
<feature type="transmembrane region" description="Helical" evidence="1">
    <location>
        <begin position="37"/>
        <end position="58"/>
    </location>
</feature>